<protein>
    <submittedName>
        <fullName evidence="1">Uncharacterized protein</fullName>
    </submittedName>
</protein>
<gene>
    <name evidence="1" type="ORF">D4L85_28520</name>
</gene>
<keyword evidence="2" id="KW-1185">Reference proteome</keyword>
<accession>A0A385STT7</accession>
<proteinExistence type="predicted"/>
<evidence type="ECO:0000313" key="2">
    <source>
        <dbReference type="Proteomes" id="UP000266183"/>
    </source>
</evidence>
<name>A0A385STT7_9BACT</name>
<sequence length="122" mass="13473">MKKSNHIRLLASILVGFFLASSIVSDSLAAFRSLYEFEGLALTEKLSPACQWADLTFEEKETEEEKGFVPVVQNHIVFIGFTGESVLFTIAGSSSNSISDAHRVYDNTAHMPLYLSARSLLI</sequence>
<dbReference type="KEGG" id="chk:D4L85_28520"/>
<dbReference type="RefSeq" id="WP_119757501.1">
    <property type="nucleotide sequence ID" value="NZ_CP032382.1"/>
</dbReference>
<organism evidence="1 2">
    <name type="scientific">Chryseolinea soli</name>
    <dbReference type="NCBI Taxonomy" id="2321403"/>
    <lineage>
        <taxon>Bacteria</taxon>
        <taxon>Pseudomonadati</taxon>
        <taxon>Bacteroidota</taxon>
        <taxon>Cytophagia</taxon>
        <taxon>Cytophagales</taxon>
        <taxon>Fulvivirgaceae</taxon>
        <taxon>Chryseolinea</taxon>
    </lineage>
</organism>
<dbReference type="AlphaFoldDB" id="A0A385STT7"/>
<reference evidence="2" key="1">
    <citation type="submission" date="2018-09" db="EMBL/GenBank/DDBJ databases">
        <title>Chryseolinea sp. KIS68-18 isolated from soil.</title>
        <authorList>
            <person name="Weon H.-Y."/>
            <person name="Kwon S.-W."/>
            <person name="Lee S.A."/>
        </authorList>
    </citation>
    <scope>NUCLEOTIDE SEQUENCE [LARGE SCALE GENOMIC DNA]</scope>
    <source>
        <strain evidence="2">KIS68-18</strain>
    </source>
</reference>
<dbReference type="EMBL" id="CP032382">
    <property type="protein sequence ID" value="AYB34282.1"/>
    <property type="molecule type" value="Genomic_DNA"/>
</dbReference>
<dbReference type="OrthoDB" id="9849814at2"/>
<evidence type="ECO:0000313" key="1">
    <source>
        <dbReference type="EMBL" id="AYB34282.1"/>
    </source>
</evidence>
<dbReference type="Proteomes" id="UP000266183">
    <property type="component" value="Chromosome"/>
</dbReference>